<dbReference type="EMBL" id="AAHK01000319">
    <property type="protein sequence ID" value="EAN93863.1"/>
    <property type="molecule type" value="Genomic_DNA"/>
</dbReference>
<feature type="compositionally biased region" description="Polar residues" evidence="1">
    <location>
        <begin position="109"/>
        <end position="121"/>
    </location>
</feature>
<reference evidence="2 3" key="1">
    <citation type="journal article" date="2005" name="Science">
        <title>The genome sequence of Trypanosoma cruzi, etiologic agent of Chagas disease.</title>
        <authorList>
            <person name="El-Sayed N.M."/>
            <person name="Myler P.J."/>
            <person name="Bartholomeu D.C."/>
            <person name="Nilsson D."/>
            <person name="Aggarwal G."/>
            <person name="Tran A.N."/>
            <person name="Ghedin E."/>
            <person name="Worthey E.A."/>
            <person name="Delcher A.L."/>
            <person name="Blandin G."/>
            <person name="Westenberger S.J."/>
            <person name="Caler E."/>
            <person name="Cerqueira G.C."/>
            <person name="Branche C."/>
            <person name="Haas B."/>
            <person name="Anupama A."/>
            <person name="Arner E."/>
            <person name="Aslund L."/>
            <person name="Attipoe P."/>
            <person name="Bontempi E."/>
            <person name="Bringaud F."/>
            <person name="Burton P."/>
            <person name="Cadag E."/>
            <person name="Campbell D.A."/>
            <person name="Carrington M."/>
            <person name="Crabtree J."/>
            <person name="Darban H."/>
            <person name="da Silveira J.F."/>
            <person name="de Jong P."/>
            <person name="Edwards K."/>
            <person name="Englund P.T."/>
            <person name="Fazelina G."/>
            <person name="Feldblyum T."/>
            <person name="Ferella M."/>
            <person name="Frasch A.C."/>
            <person name="Gull K."/>
            <person name="Horn D."/>
            <person name="Hou L."/>
            <person name="Huang Y."/>
            <person name="Kindlund E."/>
            <person name="Klingbeil M."/>
            <person name="Kluge S."/>
            <person name="Koo H."/>
            <person name="Lacerda D."/>
            <person name="Levin M.J."/>
            <person name="Lorenzi H."/>
            <person name="Louie T."/>
            <person name="Machado C.R."/>
            <person name="McCulloch R."/>
            <person name="McKenna A."/>
            <person name="Mizuno Y."/>
            <person name="Mottram J.C."/>
            <person name="Nelson S."/>
            <person name="Ochaya S."/>
            <person name="Osoegawa K."/>
            <person name="Pai G."/>
            <person name="Parsons M."/>
            <person name="Pentony M."/>
            <person name="Pettersson U."/>
            <person name="Pop M."/>
            <person name="Ramirez J.L."/>
            <person name="Rinta J."/>
            <person name="Robertson L."/>
            <person name="Salzberg S.L."/>
            <person name="Sanchez D.O."/>
            <person name="Seyler A."/>
            <person name="Sharma R."/>
            <person name="Shetty J."/>
            <person name="Simpson A.J."/>
            <person name="Sisk E."/>
            <person name="Tammi M.T."/>
            <person name="Tarleton R."/>
            <person name="Teixeira S."/>
            <person name="Van Aken S."/>
            <person name="Vogt C."/>
            <person name="Ward P.N."/>
            <person name="Wickstead B."/>
            <person name="Wortman J."/>
            <person name="White O."/>
            <person name="Fraser C.M."/>
            <person name="Stuart K.D."/>
            <person name="Andersson B."/>
        </authorList>
    </citation>
    <scope>NUCLEOTIDE SEQUENCE [LARGE SCALE GENOMIC DNA]</scope>
    <source>
        <strain evidence="2 3">CL Brener</strain>
    </source>
</reference>
<evidence type="ECO:0000313" key="3">
    <source>
        <dbReference type="Proteomes" id="UP000002296"/>
    </source>
</evidence>
<dbReference type="GeneID" id="3547478"/>
<dbReference type="PaxDb" id="353153-Q4DMV8"/>
<gene>
    <name evidence="2" type="ORF">Tc00.1047053508593.100</name>
</gene>
<comment type="caution">
    <text evidence="2">The sequence shown here is derived from an EMBL/GenBank/DDBJ whole genome shotgun (WGS) entry which is preliminary data.</text>
</comment>
<dbReference type="KEGG" id="tcr:508593.100"/>
<protein>
    <submittedName>
        <fullName evidence="2">Uncharacterized protein</fullName>
    </submittedName>
</protein>
<organism evidence="2 3">
    <name type="scientific">Trypanosoma cruzi (strain CL Brener)</name>
    <dbReference type="NCBI Taxonomy" id="353153"/>
    <lineage>
        <taxon>Eukaryota</taxon>
        <taxon>Discoba</taxon>
        <taxon>Euglenozoa</taxon>
        <taxon>Kinetoplastea</taxon>
        <taxon>Metakinetoplastina</taxon>
        <taxon>Trypanosomatida</taxon>
        <taxon>Trypanosomatidae</taxon>
        <taxon>Trypanosoma</taxon>
        <taxon>Schizotrypanum</taxon>
    </lineage>
</organism>
<proteinExistence type="predicted"/>
<dbReference type="RefSeq" id="XP_815714.1">
    <property type="nucleotide sequence ID" value="XM_810621.1"/>
</dbReference>
<feature type="region of interest" description="Disordered" evidence="1">
    <location>
        <begin position="1"/>
        <end position="45"/>
    </location>
</feature>
<feature type="compositionally biased region" description="Basic residues" evidence="1">
    <location>
        <begin position="1"/>
        <end position="12"/>
    </location>
</feature>
<feature type="compositionally biased region" description="Polar residues" evidence="1">
    <location>
        <begin position="22"/>
        <end position="45"/>
    </location>
</feature>
<sequence length="226" mass="24574">MRSNERHKRRSSARTWAAPCSFSASASLRQGSSQQQASLTPPTPSKSLFMNIVSAHASNHDGITHASRTDAVSRVVFSATEIKGETSAVSFLTHEGGKEPTGTRKKSTDTSVNNHSSNNNGAVSISIKSNSNTNNISGLPLRPKSFVPLASPRLAKMSFTRSHERAGSKVRSLASIAVCKTERGFGKETAHSGNEQARKEQRRRELYAWNKELRLRQQTTVAVDAV</sequence>
<feature type="compositionally biased region" description="Basic and acidic residues" evidence="1">
    <location>
        <begin position="95"/>
        <end position="108"/>
    </location>
</feature>
<dbReference type="SMR" id="Q4DMV8"/>
<feature type="region of interest" description="Disordered" evidence="1">
    <location>
        <begin position="93"/>
        <end position="121"/>
    </location>
</feature>
<dbReference type="Proteomes" id="UP000002296">
    <property type="component" value="Unassembled WGS sequence"/>
</dbReference>
<evidence type="ECO:0000256" key="1">
    <source>
        <dbReference type="SAM" id="MobiDB-lite"/>
    </source>
</evidence>
<dbReference type="AlphaFoldDB" id="Q4DMV8"/>
<dbReference type="InParanoid" id="Q4DMV8"/>
<accession>Q4DMV8</accession>
<name>Q4DMV8_TRYCC</name>
<evidence type="ECO:0000313" key="2">
    <source>
        <dbReference type="EMBL" id="EAN93863.1"/>
    </source>
</evidence>
<keyword evidence="3" id="KW-1185">Reference proteome</keyword>